<evidence type="ECO:0000256" key="2">
    <source>
        <dbReference type="ARBA" id="ARBA00022840"/>
    </source>
</evidence>
<dbReference type="RefSeq" id="WP_161424320.1">
    <property type="nucleotide sequence ID" value="NZ_JARWMY010000011.1"/>
</dbReference>
<dbReference type="InterPro" id="IPR016032">
    <property type="entry name" value="Sig_transdc_resp-reg_C-effctor"/>
</dbReference>
<evidence type="ECO:0000256" key="1">
    <source>
        <dbReference type="ARBA" id="ARBA00022741"/>
    </source>
</evidence>
<dbReference type="SUPFAM" id="SSF48452">
    <property type="entry name" value="TPR-like"/>
    <property type="match status" value="1"/>
</dbReference>
<dbReference type="EMBL" id="WUTS01000001">
    <property type="protein sequence ID" value="NAW13333.1"/>
    <property type="molecule type" value="Genomic_DNA"/>
</dbReference>
<protein>
    <submittedName>
        <fullName evidence="5">AAA family ATPase</fullName>
    </submittedName>
</protein>
<evidence type="ECO:0000259" key="4">
    <source>
        <dbReference type="Pfam" id="PF13191"/>
    </source>
</evidence>
<dbReference type="GO" id="GO:0005524">
    <property type="term" value="F:ATP binding"/>
    <property type="evidence" value="ECO:0007669"/>
    <property type="project" value="UniProtKB-KW"/>
</dbReference>
<name>A0A7X4W1L2_9GAMM</name>
<dbReference type="PANTHER" id="PTHR16305:SF28">
    <property type="entry name" value="GUANYLATE CYCLASE DOMAIN-CONTAINING PROTEIN"/>
    <property type="match status" value="1"/>
</dbReference>
<feature type="domain" description="Orc1-like AAA ATPase" evidence="4">
    <location>
        <begin position="472"/>
        <end position="678"/>
    </location>
</feature>
<dbReference type="InterPro" id="IPR011990">
    <property type="entry name" value="TPR-like_helical_dom_sf"/>
</dbReference>
<sequence>MRDASDAADTPTAVRLTLFGHFSLSLGEDALTQFSYDKVKALLVYLLLHHQPVSRATLAELLWPDQGLSSGRTNLRHALHCLRQSLGEHADEVLVVSRQTIAFQLPSHWSLDLHDIHQLLDGERDLATLESLLAHYQGDLVGELQISHCPEFQRWLVQVRNDWRQRVIRFAEGVLERFDSVPDTLLEELVNRFSGYGPFHERLVRQLAEQGQLAAAHEQYNAYLQLLALSGQQPEAGFLQLARYWSDAQSDASAAAGLGFSRTLAPDSSPLREDEIEQRQLSVMAIRLRLKADLSTRSSSRTCLMLQFELMRWLEEQCHHLGGFWLPGATGGLGLACFGTHGPTHQLAELVALYEHCRRMLPEESARHWTGEGEPPLIELAAGLNSGRVIYLPERRLVDPLGQVTQGSLELMSAAEGNELVISQEASQHMPPALDLQPRLSSRLVASDGRVRLRALVLGANEGGREALPPSLVGRETQLRTLRDALARAGIGLRQSVLVRGPSGMGKSALMVGFRQLEQSRDAAICWQPTTRLSVQEPYGVARKLLRWHLGRELDIKRQDARRQDARRQDARRQDIRRQDNEHLDAESLANLCQRLGLPEPDEARRTLLEDAMGVHESRVGNEHAQSGEAVELVVDLAQRLIGQIAVERTLVLMIDDLQWLDELSLKVLAGLQARLPINCAFMLVASHHGREGLPAKLHWDQQVSLGKLDAMHASRLLSQLARRYRLHISPRLRGQIIERCDGVPLYLQEIVRRVEMDRREGRSVQLDELPHGLLGLLASRIDQLDGDREVAHIAAVLGRRFRYDFLAECSEFDGQRLTRALEQMRHLDIIEPAEGDDTGREFQFTHQLLQEAAYLSCPRDIRTAIHRQVVALIEERFPMWISRHPGDFATHLRRSGHYARGARYYELAAREALKVSANRTALKMADLGLVSLRQVEGQTEREISLLTVRGQAAFALEGHGSPTAHESFVRARELIKALAEEGESVDLEQAFLVKWGLWVGCSQRHAHADAFRLAAALADLARKIGDVRYARLAEYAQASCEYWAGRIPLAHDHLDEINPLESEMMIEWLPFSDHPQVAAACFQGWALCLRGDYRRAESQVESAIRLAERIGHPGSLAMALLYAATLYRQLGHVHLATDRAERAHRLTGTPDLHLWQVAARSVLGWQRAIAGDREGLAKVDATLEELTELTGRDHYARPSLWYVDACMALGEYARAEEYLDQALVLARERSTLFVPELAIQLARVRHRLGHSREELVALIELALNDAREDGNLHLQIIALEAWLTLVDPADANARQEFRRLLAEISYSDAPILTRWHSLLDRAQPRAVDTAL</sequence>
<evidence type="ECO:0000256" key="3">
    <source>
        <dbReference type="SAM" id="MobiDB-lite"/>
    </source>
</evidence>
<dbReference type="PANTHER" id="PTHR16305">
    <property type="entry name" value="TESTICULAR SOLUBLE ADENYLYL CYCLASE"/>
    <property type="match status" value="1"/>
</dbReference>
<dbReference type="GO" id="GO:0003677">
    <property type="term" value="F:DNA binding"/>
    <property type="evidence" value="ECO:0007669"/>
    <property type="project" value="InterPro"/>
</dbReference>
<reference evidence="5 6" key="1">
    <citation type="submission" date="2019-12" db="EMBL/GenBank/DDBJ databases">
        <title>Draft genome sequencing of Halomonas icarensis D1-1.</title>
        <authorList>
            <person name="Pandiyan K."/>
            <person name="Kushwaha P."/>
            <person name="Gowdham M."/>
            <person name="Chakdar H."/>
            <person name="Singh A."/>
            <person name="Kumar M."/>
            <person name="Saxena A.K."/>
        </authorList>
    </citation>
    <scope>NUCLEOTIDE SEQUENCE [LARGE SCALE GENOMIC DNA]</scope>
    <source>
        <strain evidence="5 6">D1-1</strain>
    </source>
</reference>
<dbReference type="SUPFAM" id="SSF52540">
    <property type="entry name" value="P-loop containing nucleoside triphosphate hydrolases"/>
    <property type="match status" value="1"/>
</dbReference>
<dbReference type="GO" id="GO:0004016">
    <property type="term" value="F:adenylate cyclase activity"/>
    <property type="evidence" value="ECO:0007669"/>
    <property type="project" value="TreeGrafter"/>
</dbReference>
<keyword evidence="2" id="KW-0067">ATP-binding</keyword>
<organism evidence="5 6">
    <name type="scientific">Halomonas icarae</name>
    <dbReference type="NCBI Taxonomy" id="2691040"/>
    <lineage>
        <taxon>Bacteria</taxon>
        <taxon>Pseudomonadati</taxon>
        <taxon>Pseudomonadota</taxon>
        <taxon>Gammaproteobacteria</taxon>
        <taxon>Oceanospirillales</taxon>
        <taxon>Halomonadaceae</taxon>
        <taxon>Halomonas</taxon>
    </lineage>
</organism>
<dbReference type="InterPro" id="IPR036388">
    <property type="entry name" value="WH-like_DNA-bd_sf"/>
</dbReference>
<accession>A0A7X4W1L2</accession>
<comment type="caution">
    <text evidence="5">The sequence shown here is derived from an EMBL/GenBank/DDBJ whole genome shotgun (WGS) entry which is preliminary data.</text>
</comment>
<dbReference type="Gene3D" id="1.25.40.10">
    <property type="entry name" value="Tetratricopeptide repeat domain"/>
    <property type="match status" value="1"/>
</dbReference>
<dbReference type="InterPro" id="IPR027417">
    <property type="entry name" value="P-loop_NTPase"/>
</dbReference>
<gene>
    <name evidence="5" type="ORF">GRB80_10780</name>
</gene>
<dbReference type="Gene3D" id="1.10.10.10">
    <property type="entry name" value="Winged helix-like DNA-binding domain superfamily/Winged helix DNA-binding domain"/>
    <property type="match status" value="1"/>
</dbReference>
<dbReference type="InterPro" id="IPR041664">
    <property type="entry name" value="AAA_16"/>
</dbReference>
<evidence type="ECO:0000313" key="5">
    <source>
        <dbReference type="EMBL" id="NAW13333.1"/>
    </source>
</evidence>
<proteinExistence type="predicted"/>
<keyword evidence="1" id="KW-0547">Nucleotide-binding</keyword>
<evidence type="ECO:0000313" key="6">
    <source>
        <dbReference type="Proteomes" id="UP000448235"/>
    </source>
</evidence>
<dbReference type="Proteomes" id="UP000448235">
    <property type="component" value="Unassembled WGS sequence"/>
</dbReference>
<dbReference type="GO" id="GO:0006355">
    <property type="term" value="P:regulation of DNA-templated transcription"/>
    <property type="evidence" value="ECO:0007669"/>
    <property type="project" value="InterPro"/>
</dbReference>
<feature type="region of interest" description="Disordered" evidence="3">
    <location>
        <begin position="559"/>
        <end position="580"/>
    </location>
</feature>
<dbReference type="GO" id="GO:0005737">
    <property type="term" value="C:cytoplasm"/>
    <property type="evidence" value="ECO:0007669"/>
    <property type="project" value="TreeGrafter"/>
</dbReference>
<dbReference type="SUPFAM" id="SSF46894">
    <property type="entry name" value="C-terminal effector domain of the bipartite response regulators"/>
    <property type="match status" value="1"/>
</dbReference>
<keyword evidence="6" id="KW-1185">Reference proteome</keyword>
<dbReference type="Pfam" id="PF13191">
    <property type="entry name" value="AAA_16"/>
    <property type="match status" value="1"/>
</dbReference>